<evidence type="ECO:0000313" key="5">
    <source>
        <dbReference type="Proteomes" id="UP000076858"/>
    </source>
</evidence>
<feature type="transmembrane region" description="Helical" evidence="1">
    <location>
        <begin position="321"/>
        <end position="339"/>
    </location>
</feature>
<reference evidence="3" key="1">
    <citation type="submission" date="2015-10" db="EMBL/GenBank/DDBJ databases">
        <title>EvidentialGene: Evidence-directed Construction of Complete mRNA Transcriptomes without Genomes.</title>
        <authorList>
            <person name="Gilbert D.G."/>
        </authorList>
    </citation>
    <scope>NUCLEOTIDE SEQUENCE</scope>
</reference>
<dbReference type="Gene3D" id="2.60.40.10">
    <property type="entry name" value="Immunoglobulins"/>
    <property type="match status" value="2"/>
</dbReference>
<reference evidence="4 5" key="2">
    <citation type="submission" date="2016-03" db="EMBL/GenBank/DDBJ databases">
        <title>EvidentialGene: Evidence-directed Construction of Genes on Genomes.</title>
        <authorList>
            <person name="Gilbert D.G."/>
            <person name="Choi J.-H."/>
            <person name="Mockaitis K."/>
            <person name="Colbourne J."/>
            <person name="Pfrender M."/>
        </authorList>
    </citation>
    <scope>NUCLEOTIDE SEQUENCE [LARGE SCALE GENOMIC DNA]</scope>
    <source>
        <strain evidence="4 5">Xinb3</strain>
        <tissue evidence="4">Complete organism</tissue>
    </source>
</reference>
<dbReference type="InterPro" id="IPR037448">
    <property type="entry name" value="Zig-8"/>
</dbReference>
<feature type="domain" description="Ig-like" evidence="2">
    <location>
        <begin position="191"/>
        <end position="299"/>
    </location>
</feature>
<evidence type="ECO:0000313" key="4">
    <source>
        <dbReference type="EMBL" id="KZS10191.1"/>
    </source>
</evidence>
<dbReference type="EMBL" id="GDIQ01034988">
    <property type="protein sequence ID" value="JAN59749.1"/>
    <property type="molecule type" value="Transcribed_RNA"/>
</dbReference>
<dbReference type="InterPro" id="IPR003599">
    <property type="entry name" value="Ig_sub"/>
</dbReference>
<keyword evidence="5" id="KW-1185">Reference proteome</keyword>
<dbReference type="InterPro" id="IPR036179">
    <property type="entry name" value="Ig-like_dom_sf"/>
</dbReference>
<keyword evidence="1" id="KW-0472">Membrane</keyword>
<dbReference type="SMART" id="SM00408">
    <property type="entry name" value="IGc2"/>
    <property type="match status" value="2"/>
</dbReference>
<evidence type="ECO:0000259" key="2">
    <source>
        <dbReference type="PROSITE" id="PS50835"/>
    </source>
</evidence>
<gene>
    <name evidence="4" type="ORF">APZ42_025397</name>
</gene>
<dbReference type="InterPro" id="IPR003598">
    <property type="entry name" value="Ig_sub2"/>
</dbReference>
<dbReference type="GO" id="GO:0032589">
    <property type="term" value="C:neuron projection membrane"/>
    <property type="evidence" value="ECO:0007669"/>
    <property type="project" value="TreeGrafter"/>
</dbReference>
<accession>A0A0N8EED5</accession>
<dbReference type="AlphaFoldDB" id="A0A0N8EED5"/>
<dbReference type="Proteomes" id="UP000076858">
    <property type="component" value="Unassembled WGS sequence"/>
</dbReference>
<protein>
    <submittedName>
        <fullName evidence="3">Defective proboscis extension response</fullName>
    </submittedName>
</protein>
<dbReference type="PROSITE" id="PS50835">
    <property type="entry name" value="IG_LIKE"/>
    <property type="match status" value="2"/>
</dbReference>
<sequence>MWAQKKMRQNVMKSDRRWLPIAKRTSWITPTIWWLIWTSLQSSTSWTTLGSIVMVGSGNSGSNMHNFNATQTKSNFVASGRRWDSNETEPKINTVITAQSGDTAFLPCHVALREDHGVSWVRRRDWYILSADSKVYSRDERIRVTSVDNTENTWTLLIKYIRKDDEGIYDCQITTRKSAWTQSVELRIVEPQAVLVGSEDIYVGVGSPFTVTCVITNTLKPPEYVSWNFDSKSLNFGSHEQFQQPSNLQKKWNRAGHTITFDPGPPSVSRLLVNSANTSDSGRYTCQPSSGLSASTNVHVALGNEMAAIQATDTACRNGNFLLVMLTVSVLFPLCFGLML</sequence>
<evidence type="ECO:0000256" key="1">
    <source>
        <dbReference type="SAM" id="Phobius"/>
    </source>
</evidence>
<dbReference type="PANTHER" id="PTHR23279">
    <property type="entry name" value="DEFECTIVE PROBOSCIS EXTENSION RESPONSE DPR -RELATED"/>
    <property type="match status" value="1"/>
</dbReference>
<dbReference type="Pfam" id="PF00047">
    <property type="entry name" value="ig"/>
    <property type="match status" value="1"/>
</dbReference>
<keyword evidence="1" id="KW-1133">Transmembrane helix</keyword>
<dbReference type="InterPro" id="IPR007110">
    <property type="entry name" value="Ig-like_dom"/>
</dbReference>
<dbReference type="PANTHER" id="PTHR23279:SF36">
    <property type="entry name" value="DEFECTIVE PROBOSCIS EXTENSION RESPONSE 9, ISOFORM A"/>
    <property type="match status" value="1"/>
</dbReference>
<evidence type="ECO:0000313" key="3">
    <source>
        <dbReference type="EMBL" id="JAN59749.1"/>
    </source>
</evidence>
<dbReference type="FunFam" id="2.60.40.10:FF:004825">
    <property type="match status" value="1"/>
</dbReference>
<organism evidence="3">
    <name type="scientific">Daphnia magna</name>
    <dbReference type="NCBI Taxonomy" id="35525"/>
    <lineage>
        <taxon>Eukaryota</taxon>
        <taxon>Metazoa</taxon>
        <taxon>Ecdysozoa</taxon>
        <taxon>Arthropoda</taxon>
        <taxon>Crustacea</taxon>
        <taxon>Branchiopoda</taxon>
        <taxon>Diplostraca</taxon>
        <taxon>Cladocera</taxon>
        <taxon>Anomopoda</taxon>
        <taxon>Daphniidae</taxon>
        <taxon>Daphnia</taxon>
    </lineage>
</organism>
<proteinExistence type="predicted"/>
<dbReference type="GO" id="GO:0050808">
    <property type="term" value="P:synapse organization"/>
    <property type="evidence" value="ECO:0007669"/>
    <property type="project" value="TreeGrafter"/>
</dbReference>
<dbReference type="SMART" id="SM00409">
    <property type="entry name" value="IG"/>
    <property type="match status" value="2"/>
</dbReference>
<name>A0A0N8EED5_9CRUS</name>
<dbReference type="EMBL" id="LRGB01001872">
    <property type="protein sequence ID" value="KZS10191.1"/>
    <property type="molecule type" value="Genomic_DNA"/>
</dbReference>
<dbReference type="Pfam" id="PF07679">
    <property type="entry name" value="I-set"/>
    <property type="match status" value="1"/>
</dbReference>
<dbReference type="SUPFAM" id="SSF48726">
    <property type="entry name" value="Immunoglobulin"/>
    <property type="match status" value="2"/>
</dbReference>
<feature type="domain" description="Ig-like" evidence="2">
    <location>
        <begin position="90"/>
        <end position="187"/>
    </location>
</feature>
<dbReference type="InterPro" id="IPR013098">
    <property type="entry name" value="Ig_I-set"/>
</dbReference>
<dbReference type="InterPro" id="IPR013106">
    <property type="entry name" value="Ig_V-set"/>
</dbReference>
<dbReference type="OrthoDB" id="10031887at2759"/>
<dbReference type="InterPro" id="IPR013151">
    <property type="entry name" value="Immunoglobulin_dom"/>
</dbReference>
<dbReference type="SMART" id="SM00406">
    <property type="entry name" value="IGv"/>
    <property type="match status" value="1"/>
</dbReference>
<dbReference type="STRING" id="35525.A0A0N8EED5"/>
<keyword evidence="1" id="KW-0812">Transmembrane</keyword>
<dbReference type="InterPro" id="IPR013783">
    <property type="entry name" value="Ig-like_fold"/>
</dbReference>